<evidence type="ECO:0000256" key="1">
    <source>
        <dbReference type="SAM" id="SignalP"/>
    </source>
</evidence>
<evidence type="ECO:0008006" key="4">
    <source>
        <dbReference type="Google" id="ProtNLM"/>
    </source>
</evidence>
<gene>
    <name evidence="2" type="ORF">K1Y79_03470</name>
</gene>
<dbReference type="RefSeq" id="WP_220248604.1">
    <property type="nucleotide sequence ID" value="NZ_JAICCF010000001.1"/>
</dbReference>
<reference evidence="2 3" key="1">
    <citation type="submission" date="2021-08" db="EMBL/GenBank/DDBJ databases">
        <title>The genome sequence of Chitinophaga sp. B61.</title>
        <authorList>
            <person name="Zhang X."/>
        </authorList>
    </citation>
    <scope>NUCLEOTIDE SEQUENCE [LARGE SCALE GENOMIC DNA]</scope>
    <source>
        <strain evidence="2 3">B61</strain>
    </source>
</reference>
<feature type="signal peptide" evidence="1">
    <location>
        <begin position="1"/>
        <end position="20"/>
    </location>
</feature>
<accession>A0ABS7GA17</accession>
<organism evidence="2 3">
    <name type="scientific">Chitinophaga rhizophila</name>
    <dbReference type="NCBI Taxonomy" id="2866212"/>
    <lineage>
        <taxon>Bacteria</taxon>
        <taxon>Pseudomonadati</taxon>
        <taxon>Bacteroidota</taxon>
        <taxon>Chitinophagia</taxon>
        <taxon>Chitinophagales</taxon>
        <taxon>Chitinophagaceae</taxon>
        <taxon>Chitinophaga</taxon>
    </lineage>
</organism>
<sequence>MRVSLSYLAPMALLAVACSAGSGHRATSDDVVTEATDSTTFSNDITALNSPSRKRVKTADV</sequence>
<keyword evidence="1" id="KW-0732">Signal</keyword>
<keyword evidence="3" id="KW-1185">Reference proteome</keyword>
<feature type="chain" id="PRO_5046859171" description="RxLR effector protein" evidence="1">
    <location>
        <begin position="21"/>
        <end position="61"/>
    </location>
</feature>
<evidence type="ECO:0000313" key="3">
    <source>
        <dbReference type="Proteomes" id="UP000812961"/>
    </source>
</evidence>
<proteinExistence type="predicted"/>
<name>A0ABS7GA17_9BACT</name>
<dbReference type="Proteomes" id="UP000812961">
    <property type="component" value="Unassembled WGS sequence"/>
</dbReference>
<evidence type="ECO:0000313" key="2">
    <source>
        <dbReference type="EMBL" id="MBW8683383.1"/>
    </source>
</evidence>
<dbReference type="EMBL" id="JAICCF010000001">
    <property type="protein sequence ID" value="MBW8683383.1"/>
    <property type="molecule type" value="Genomic_DNA"/>
</dbReference>
<protein>
    <recommendedName>
        <fullName evidence="4">RxLR effector protein</fullName>
    </recommendedName>
</protein>
<comment type="caution">
    <text evidence="2">The sequence shown here is derived from an EMBL/GenBank/DDBJ whole genome shotgun (WGS) entry which is preliminary data.</text>
</comment>
<dbReference type="PROSITE" id="PS51257">
    <property type="entry name" value="PROKAR_LIPOPROTEIN"/>
    <property type="match status" value="1"/>
</dbReference>